<dbReference type="STRING" id="1538463.B0T36_09630"/>
<dbReference type="CDD" id="cd02440">
    <property type="entry name" value="AdoMet_MTases"/>
    <property type="match status" value="1"/>
</dbReference>
<dbReference type="NCBIfam" id="TIGR00536">
    <property type="entry name" value="hemK_fam"/>
    <property type="match status" value="1"/>
</dbReference>
<evidence type="ECO:0000256" key="3">
    <source>
        <dbReference type="ARBA" id="ARBA00022691"/>
    </source>
</evidence>
<protein>
    <submittedName>
        <fullName evidence="4">SAM-dependent methyltransferase</fullName>
    </submittedName>
</protein>
<keyword evidence="2 4" id="KW-0808">Transferase</keyword>
<accession>A0A1W0BK82</accession>
<dbReference type="AlphaFoldDB" id="A0A1W0BK82"/>
<organism evidence="4 5">
    <name type="scientific">Nocardia donostiensis</name>
    <dbReference type="NCBI Taxonomy" id="1538463"/>
    <lineage>
        <taxon>Bacteria</taxon>
        <taxon>Bacillati</taxon>
        <taxon>Actinomycetota</taxon>
        <taxon>Actinomycetes</taxon>
        <taxon>Mycobacteriales</taxon>
        <taxon>Nocardiaceae</taxon>
        <taxon>Nocardia</taxon>
    </lineage>
</organism>
<dbReference type="InterPro" id="IPR004556">
    <property type="entry name" value="HemK-like"/>
</dbReference>
<dbReference type="RefSeq" id="WP_077116356.1">
    <property type="nucleotide sequence ID" value="NZ_MUKP01000004.1"/>
</dbReference>
<dbReference type="InterPro" id="IPR029063">
    <property type="entry name" value="SAM-dependent_MTases_sf"/>
</dbReference>
<keyword evidence="3" id="KW-0949">S-adenosyl-L-methionine</keyword>
<evidence type="ECO:0000256" key="2">
    <source>
        <dbReference type="ARBA" id="ARBA00022679"/>
    </source>
</evidence>
<dbReference type="GO" id="GO:0032259">
    <property type="term" value="P:methylation"/>
    <property type="evidence" value="ECO:0007669"/>
    <property type="project" value="UniProtKB-KW"/>
</dbReference>
<reference evidence="4 5" key="1">
    <citation type="journal article" date="2016" name="Antonie Van Leeuwenhoek">
        <title>Nocardia donostiensis sp. nov., isolated from human respiratory specimens.</title>
        <authorList>
            <person name="Ercibengoa M."/>
            <person name="Bell M."/>
            <person name="Marimon J.M."/>
            <person name="Humrighouse B."/>
            <person name="Klenk H.P."/>
            <person name="Potter G."/>
            <person name="Perez-Trallero E."/>
        </authorList>
    </citation>
    <scope>NUCLEOTIDE SEQUENCE [LARGE SCALE GENOMIC DNA]</scope>
    <source>
        <strain evidence="4 5">X1655</strain>
    </source>
</reference>
<keyword evidence="1 4" id="KW-0489">Methyltransferase</keyword>
<name>A0A1W0BK82_9NOCA</name>
<dbReference type="EMBL" id="MUMY01000007">
    <property type="protein sequence ID" value="ONM48876.1"/>
    <property type="molecule type" value="Genomic_DNA"/>
</dbReference>
<dbReference type="OrthoDB" id="9800643at2"/>
<proteinExistence type="predicted"/>
<dbReference type="InterPro" id="IPR050320">
    <property type="entry name" value="N5-glutamine_MTase"/>
</dbReference>
<dbReference type="SUPFAM" id="SSF53335">
    <property type="entry name" value="S-adenosyl-L-methionine-dependent methyltransferases"/>
    <property type="match status" value="1"/>
</dbReference>
<keyword evidence="5" id="KW-1185">Reference proteome</keyword>
<dbReference type="GO" id="GO:0008276">
    <property type="term" value="F:protein methyltransferase activity"/>
    <property type="evidence" value="ECO:0007669"/>
    <property type="project" value="InterPro"/>
</dbReference>
<dbReference type="Proteomes" id="UP000188836">
    <property type="component" value="Unassembled WGS sequence"/>
</dbReference>
<dbReference type="PANTHER" id="PTHR18895">
    <property type="entry name" value="HEMK METHYLTRANSFERASE"/>
    <property type="match status" value="1"/>
</dbReference>
<comment type="caution">
    <text evidence="4">The sequence shown here is derived from an EMBL/GenBank/DDBJ whole genome shotgun (WGS) entry which is preliminary data.</text>
</comment>
<dbReference type="PANTHER" id="PTHR18895:SF74">
    <property type="entry name" value="MTRF1L RELEASE FACTOR GLUTAMINE METHYLTRANSFERASE"/>
    <property type="match status" value="1"/>
</dbReference>
<sequence length="305" mass="32244">MDSSEIEVVTTLRAAGCVFAEDEARLLMDAAGSGRELDELVQRRVAGTPLEYLLGWVEFHGIRVGVRAGVFVPRQRTTFLVDEAAALASFRVGKALTVVDLCCGSGALGLALLVSLHNTDERGRPAAEFVDGAVRSGADESLDEQGGTPGAVPAVELIAADIDPVAVACARDNLAVYDAQVYQGDLFEALPERLQGRVDLLLANTPYVPSAMIARMPPEARDHEPATALDGGGDGLDIFRRVATEAAHWLAPGGHLLVEISEGQAETAAAVLADHALSPRIAHSPDRHATIAVGTKPRTYFRPVN</sequence>
<dbReference type="Gene3D" id="3.40.50.150">
    <property type="entry name" value="Vaccinia Virus protein VP39"/>
    <property type="match status" value="1"/>
</dbReference>
<gene>
    <name evidence="4" type="ORF">B0T46_10410</name>
</gene>
<evidence type="ECO:0000313" key="5">
    <source>
        <dbReference type="Proteomes" id="UP000188836"/>
    </source>
</evidence>
<evidence type="ECO:0000256" key="1">
    <source>
        <dbReference type="ARBA" id="ARBA00022603"/>
    </source>
</evidence>
<evidence type="ECO:0000313" key="4">
    <source>
        <dbReference type="EMBL" id="ONM48876.1"/>
    </source>
</evidence>